<keyword evidence="13" id="KW-1185">Reference proteome</keyword>
<keyword evidence="6" id="KW-0067">ATP-binding</keyword>
<dbReference type="SUPFAM" id="SSF52540">
    <property type="entry name" value="P-loop containing nucleoside triphosphate hydrolases"/>
    <property type="match status" value="1"/>
</dbReference>
<dbReference type="PANTHER" id="PTHR24221">
    <property type="entry name" value="ATP-BINDING CASSETTE SUB-FAMILY B"/>
    <property type="match status" value="1"/>
</dbReference>
<dbReference type="PROSITE" id="PS50929">
    <property type="entry name" value="ABC_TM1F"/>
    <property type="match status" value="1"/>
</dbReference>
<reference evidence="12 13" key="1">
    <citation type="journal article" date="2009" name="Stand. Genomic Sci.">
        <title>Complete genome sequence of Halorhabdus utahensis type strain (AX-2).</title>
        <authorList>
            <person name="Anderson I."/>
            <person name="Tindall B.J."/>
            <person name="Pomrenke H."/>
            <person name="Goker M."/>
            <person name="Lapidus A."/>
            <person name="Nolan M."/>
            <person name="Copeland A."/>
            <person name="Glavina Del Rio T."/>
            <person name="Chen F."/>
            <person name="Tice H."/>
            <person name="Cheng J.F."/>
            <person name="Lucas S."/>
            <person name="Chertkov O."/>
            <person name="Bruce D."/>
            <person name="Brettin T."/>
            <person name="Detter J.C."/>
            <person name="Han C."/>
            <person name="Goodwin L."/>
            <person name="Land M."/>
            <person name="Hauser L."/>
            <person name="Chang Y.J."/>
            <person name="Jeffries C.D."/>
            <person name="Pitluck S."/>
            <person name="Pati A."/>
            <person name="Mavromatis K."/>
            <person name="Ivanova N."/>
            <person name="Ovchinnikova G."/>
            <person name="Chen A."/>
            <person name="Palaniappan K."/>
            <person name="Chain P."/>
            <person name="Rohde M."/>
            <person name="Bristow J."/>
            <person name="Eisen J.A."/>
            <person name="Markowitz V."/>
            <person name="Hugenholtz P."/>
            <person name="Kyrpides N.C."/>
            <person name="Klenk H.P."/>
        </authorList>
    </citation>
    <scope>NUCLEOTIDE SEQUENCE [LARGE SCALE GENOMIC DNA]</scope>
    <source>
        <strain evidence="13">DSM 12940 / JCM 11049 / AX-2</strain>
    </source>
</reference>
<evidence type="ECO:0000256" key="8">
    <source>
        <dbReference type="ARBA" id="ARBA00023136"/>
    </source>
</evidence>
<dbReference type="OrthoDB" id="121502at2157"/>
<dbReference type="GO" id="GO:0005524">
    <property type="term" value="F:ATP binding"/>
    <property type="evidence" value="ECO:0007669"/>
    <property type="project" value="UniProtKB-KW"/>
</dbReference>
<evidence type="ECO:0000256" key="9">
    <source>
        <dbReference type="SAM" id="Phobius"/>
    </source>
</evidence>
<dbReference type="InterPro" id="IPR003593">
    <property type="entry name" value="AAA+_ATPase"/>
</dbReference>
<feature type="domain" description="ABC transporter" evidence="10">
    <location>
        <begin position="389"/>
        <end position="623"/>
    </location>
</feature>
<gene>
    <name evidence="12" type="ordered locus">Huta_1375</name>
</gene>
<dbReference type="PROSITE" id="PS00211">
    <property type="entry name" value="ABC_TRANSPORTER_1"/>
    <property type="match status" value="1"/>
</dbReference>
<sequence>MSWGFSGGNDDADTFEHLREGVDRPMWRLLGNYGRGYIPEFVLGGVASVVARFLELIPALVLGVAIDALFVGGQDFTLPLVPQSVIPADEPGQFWFAVGLVGAVYLLSAGLNWVNGWAWNRFAQHLQHEVRVDTYDVVQRMRMGFFDDKQTGEVMSILNNDVNQLESFLTNDLNAGIRISVLVVGVASVMVWLNWQLAIVALLSVPVLAVASYLFVQRIGPKYGRVRRSVGALNSRLENNIGGIEVVKSYGRESFERDRVEEASEEYLDANWDAITTRIKFFPTLRIITGLGYMFTFLVGGYWLLFGPPSVSLAGTTVGFTGGMTLGVLTPMLLYARRFLWPMRQFGNVVNNYRYAFAAAERIVGLMEYPGTVDDPDDAVDLGGVDGRVSYADVTFQYPEADEASVDDVSFSAEAGDFVGLVGPTGAGKTTLLKLLVRLYDPEEGEIRVDGHDVRDVSLASLREHVGYVSQEPYLFHGTVAENVAYGIDAGDDEIREALSMAGAMEFVTELPEEIDTMVGERGVKLSGGQRQRVAIARAILEDPEILILDEATSHVDNETEVLIQRSLETLTADRTTFAIAHRLSTVRDADTILVMDEGRVVERGTHEDLLAADGLYANLWSVQVGEMEALPEEFIERTAERERAGTGDDD</sequence>
<dbReference type="InterPro" id="IPR039421">
    <property type="entry name" value="Type_1_exporter"/>
</dbReference>
<dbReference type="InterPro" id="IPR036640">
    <property type="entry name" value="ABC1_TM_sf"/>
</dbReference>
<evidence type="ECO:0000256" key="3">
    <source>
        <dbReference type="ARBA" id="ARBA00022475"/>
    </source>
</evidence>
<keyword evidence="5" id="KW-0547">Nucleotide-binding</keyword>
<dbReference type="InterPro" id="IPR017871">
    <property type="entry name" value="ABC_transporter-like_CS"/>
</dbReference>
<dbReference type="eggNOG" id="arCOG02841">
    <property type="taxonomic scope" value="Archaea"/>
</dbReference>
<accession>C7NNF1</accession>
<dbReference type="HOGENOM" id="CLU_000604_84_3_2"/>
<dbReference type="InterPro" id="IPR011527">
    <property type="entry name" value="ABC1_TM_dom"/>
</dbReference>
<keyword evidence="2" id="KW-0813">Transport</keyword>
<dbReference type="RefSeq" id="WP_015789125.1">
    <property type="nucleotide sequence ID" value="NC_013158.1"/>
</dbReference>
<dbReference type="AlphaFoldDB" id="C7NNF1"/>
<keyword evidence="7 9" id="KW-1133">Transmembrane helix</keyword>
<feature type="transmembrane region" description="Helical" evidence="9">
    <location>
        <begin position="285"/>
        <end position="305"/>
    </location>
</feature>
<dbReference type="PANTHER" id="PTHR24221:SF654">
    <property type="entry name" value="ATP-BINDING CASSETTE SUB-FAMILY B MEMBER 6"/>
    <property type="match status" value="1"/>
</dbReference>
<dbReference type="PROSITE" id="PS50893">
    <property type="entry name" value="ABC_TRANSPORTER_2"/>
    <property type="match status" value="1"/>
</dbReference>
<dbReference type="Pfam" id="PF00005">
    <property type="entry name" value="ABC_tran"/>
    <property type="match status" value="1"/>
</dbReference>
<feature type="transmembrane region" description="Helical" evidence="9">
    <location>
        <begin position="311"/>
        <end position="336"/>
    </location>
</feature>
<dbReference type="GO" id="GO:0016887">
    <property type="term" value="F:ATP hydrolysis activity"/>
    <property type="evidence" value="ECO:0007669"/>
    <property type="project" value="InterPro"/>
</dbReference>
<dbReference type="CDD" id="cd18565">
    <property type="entry name" value="ABC_6TM_exporter_like"/>
    <property type="match status" value="1"/>
</dbReference>
<evidence type="ECO:0000259" key="10">
    <source>
        <dbReference type="PROSITE" id="PS50893"/>
    </source>
</evidence>
<dbReference type="InterPro" id="IPR027417">
    <property type="entry name" value="P-loop_NTPase"/>
</dbReference>
<dbReference type="SUPFAM" id="SSF90123">
    <property type="entry name" value="ABC transporter transmembrane region"/>
    <property type="match status" value="1"/>
</dbReference>
<feature type="transmembrane region" description="Helical" evidence="9">
    <location>
        <begin position="175"/>
        <end position="193"/>
    </location>
</feature>
<dbReference type="Gene3D" id="3.40.50.300">
    <property type="entry name" value="P-loop containing nucleotide triphosphate hydrolases"/>
    <property type="match status" value="1"/>
</dbReference>
<feature type="transmembrane region" description="Helical" evidence="9">
    <location>
        <begin position="199"/>
        <end position="216"/>
    </location>
</feature>
<comment type="subcellular location">
    <subcellularLocation>
        <location evidence="1">Cell membrane</location>
        <topology evidence="1">Multi-pass membrane protein</topology>
    </subcellularLocation>
</comment>
<feature type="transmembrane region" description="Helical" evidence="9">
    <location>
        <begin position="93"/>
        <end position="114"/>
    </location>
</feature>
<feature type="transmembrane region" description="Helical" evidence="9">
    <location>
        <begin position="53"/>
        <end position="73"/>
    </location>
</feature>
<proteinExistence type="predicted"/>
<evidence type="ECO:0000256" key="5">
    <source>
        <dbReference type="ARBA" id="ARBA00022741"/>
    </source>
</evidence>
<evidence type="ECO:0000256" key="4">
    <source>
        <dbReference type="ARBA" id="ARBA00022692"/>
    </source>
</evidence>
<dbReference type="InterPro" id="IPR003439">
    <property type="entry name" value="ABC_transporter-like_ATP-bd"/>
</dbReference>
<dbReference type="FunFam" id="3.40.50.300:FF:000221">
    <property type="entry name" value="Multidrug ABC transporter ATP-binding protein"/>
    <property type="match status" value="1"/>
</dbReference>
<evidence type="ECO:0000313" key="13">
    <source>
        <dbReference type="Proteomes" id="UP000002071"/>
    </source>
</evidence>
<protein>
    <submittedName>
        <fullName evidence="12">ABC transporter related</fullName>
    </submittedName>
</protein>
<dbReference type="Pfam" id="PF00664">
    <property type="entry name" value="ABC_membrane"/>
    <property type="match status" value="1"/>
</dbReference>
<evidence type="ECO:0000259" key="11">
    <source>
        <dbReference type="PROSITE" id="PS50929"/>
    </source>
</evidence>
<dbReference type="GeneID" id="8383654"/>
<dbReference type="STRING" id="519442.Huta_1375"/>
<keyword evidence="8 9" id="KW-0472">Membrane</keyword>
<keyword evidence="4 9" id="KW-0812">Transmembrane</keyword>
<organism evidence="12 13">
    <name type="scientific">Halorhabdus utahensis (strain DSM 12940 / JCM 11049 / AX-2)</name>
    <dbReference type="NCBI Taxonomy" id="519442"/>
    <lineage>
        <taxon>Archaea</taxon>
        <taxon>Methanobacteriati</taxon>
        <taxon>Methanobacteriota</taxon>
        <taxon>Stenosarchaea group</taxon>
        <taxon>Halobacteria</taxon>
        <taxon>Halobacteriales</taxon>
        <taxon>Haloarculaceae</taxon>
        <taxon>Halorhabdus</taxon>
    </lineage>
</organism>
<dbReference type="SMART" id="SM00382">
    <property type="entry name" value="AAA"/>
    <property type="match status" value="1"/>
</dbReference>
<name>C7NNF1_HALUD</name>
<dbReference type="GO" id="GO:0140359">
    <property type="term" value="F:ABC-type transporter activity"/>
    <property type="evidence" value="ECO:0007669"/>
    <property type="project" value="InterPro"/>
</dbReference>
<keyword evidence="3" id="KW-1003">Cell membrane</keyword>
<evidence type="ECO:0000256" key="1">
    <source>
        <dbReference type="ARBA" id="ARBA00004651"/>
    </source>
</evidence>
<feature type="domain" description="ABC transmembrane type-1" evidence="11">
    <location>
        <begin position="42"/>
        <end position="353"/>
    </location>
</feature>
<evidence type="ECO:0000256" key="6">
    <source>
        <dbReference type="ARBA" id="ARBA00022840"/>
    </source>
</evidence>
<dbReference type="KEGG" id="hut:Huta_1375"/>
<evidence type="ECO:0000256" key="2">
    <source>
        <dbReference type="ARBA" id="ARBA00022448"/>
    </source>
</evidence>
<dbReference type="EMBL" id="CP001687">
    <property type="protein sequence ID" value="ACV11551.1"/>
    <property type="molecule type" value="Genomic_DNA"/>
</dbReference>
<dbReference type="GO" id="GO:0005886">
    <property type="term" value="C:plasma membrane"/>
    <property type="evidence" value="ECO:0007669"/>
    <property type="project" value="UniProtKB-SubCell"/>
</dbReference>
<evidence type="ECO:0000313" key="12">
    <source>
        <dbReference type="EMBL" id="ACV11551.1"/>
    </source>
</evidence>
<dbReference type="Gene3D" id="1.20.1560.10">
    <property type="entry name" value="ABC transporter type 1, transmembrane domain"/>
    <property type="match status" value="1"/>
</dbReference>
<dbReference type="Proteomes" id="UP000002071">
    <property type="component" value="Chromosome"/>
</dbReference>
<evidence type="ECO:0000256" key="7">
    <source>
        <dbReference type="ARBA" id="ARBA00022989"/>
    </source>
</evidence>